<dbReference type="STRING" id="717606.PaecuDRAFT_4815"/>
<dbReference type="Pfam" id="PF12680">
    <property type="entry name" value="SnoaL_2"/>
    <property type="match status" value="1"/>
</dbReference>
<evidence type="ECO:0000313" key="2">
    <source>
        <dbReference type="EMBL" id="EFM08382.1"/>
    </source>
</evidence>
<accession>E0IGM0</accession>
<organism evidence="2 3">
    <name type="scientific">Paenibacillus curdlanolyticus YK9</name>
    <dbReference type="NCBI Taxonomy" id="717606"/>
    <lineage>
        <taxon>Bacteria</taxon>
        <taxon>Bacillati</taxon>
        <taxon>Bacillota</taxon>
        <taxon>Bacilli</taxon>
        <taxon>Bacillales</taxon>
        <taxon>Paenibacillaceae</taxon>
        <taxon>Paenibacillus</taxon>
    </lineage>
</organism>
<sequence>MSAENRVIIETYLEAYNAFDIPGIVALLHPKVAFRNFSDGTLTMETNGIEAFQQLAEQSAALFSSRRQTMTSYSASGNRIEIQIDYEATLSADLPNVLKAGDSLQLQGKSIFEITEGKLSLIEDYS</sequence>
<dbReference type="SUPFAM" id="SSF54427">
    <property type="entry name" value="NTF2-like"/>
    <property type="match status" value="1"/>
</dbReference>
<dbReference type="InterPro" id="IPR037401">
    <property type="entry name" value="SnoaL-like"/>
</dbReference>
<name>E0IGM0_9BACL</name>
<dbReference type="Proteomes" id="UP000005387">
    <property type="component" value="Unassembled WGS sequence"/>
</dbReference>
<protein>
    <recommendedName>
        <fullName evidence="1">SnoaL-like domain-containing protein</fullName>
    </recommendedName>
</protein>
<gene>
    <name evidence="2" type="ORF">PaecuDRAFT_4815</name>
</gene>
<evidence type="ECO:0000259" key="1">
    <source>
        <dbReference type="Pfam" id="PF12680"/>
    </source>
</evidence>
<dbReference type="AlphaFoldDB" id="E0IGM0"/>
<dbReference type="RefSeq" id="WP_006040791.1">
    <property type="nucleotide sequence ID" value="NZ_AEDD01000022.1"/>
</dbReference>
<dbReference type="EMBL" id="AEDD01000022">
    <property type="protein sequence ID" value="EFM08382.1"/>
    <property type="molecule type" value="Genomic_DNA"/>
</dbReference>
<evidence type="ECO:0000313" key="3">
    <source>
        <dbReference type="Proteomes" id="UP000005387"/>
    </source>
</evidence>
<proteinExistence type="predicted"/>
<reference evidence="2 3" key="1">
    <citation type="submission" date="2010-07" db="EMBL/GenBank/DDBJ databases">
        <title>The draft genome of Paenibacillus curdlanolyticus YK9.</title>
        <authorList>
            <consortium name="US DOE Joint Genome Institute (JGI-PGF)"/>
            <person name="Lucas S."/>
            <person name="Copeland A."/>
            <person name="Lapidus A."/>
            <person name="Cheng J.-F."/>
            <person name="Bruce D."/>
            <person name="Goodwin L."/>
            <person name="Pitluck S."/>
            <person name="Land M.L."/>
            <person name="Hauser L."/>
            <person name="Chang Y.-J."/>
            <person name="Jeffries C."/>
            <person name="Anderson I.J."/>
            <person name="Johnson E."/>
            <person name="Loganathan U."/>
            <person name="Mulhopadhyay B."/>
            <person name="Kyrpides N."/>
            <person name="Woyke T.J."/>
        </authorList>
    </citation>
    <scope>NUCLEOTIDE SEQUENCE [LARGE SCALE GENOMIC DNA]</scope>
    <source>
        <strain evidence="2 3">YK9</strain>
    </source>
</reference>
<dbReference type="InterPro" id="IPR032710">
    <property type="entry name" value="NTF2-like_dom_sf"/>
</dbReference>
<dbReference type="eggNOG" id="COG3631">
    <property type="taxonomic scope" value="Bacteria"/>
</dbReference>
<feature type="domain" description="SnoaL-like" evidence="1">
    <location>
        <begin position="9"/>
        <end position="119"/>
    </location>
</feature>
<keyword evidence="3" id="KW-1185">Reference proteome</keyword>
<dbReference type="Gene3D" id="3.10.450.50">
    <property type="match status" value="1"/>
</dbReference>